<dbReference type="Proteomes" id="UP000694547">
    <property type="component" value="Chromosome 23"/>
</dbReference>
<feature type="signal peptide" evidence="4">
    <location>
        <begin position="1"/>
        <end position="16"/>
    </location>
</feature>
<feature type="chain" id="PRO_5036485443" description="Phospholipase A2" evidence="4">
    <location>
        <begin position="17"/>
        <end position="65"/>
    </location>
</feature>
<dbReference type="GO" id="GO:0006644">
    <property type="term" value="P:phospholipid metabolic process"/>
    <property type="evidence" value="ECO:0007669"/>
    <property type="project" value="InterPro"/>
</dbReference>
<comment type="subcellular location">
    <subcellularLocation>
        <location evidence="1">Secreted</location>
    </subcellularLocation>
</comment>
<reference evidence="5 6" key="1">
    <citation type="submission" date="2018-10" db="EMBL/GenBank/DDBJ databases">
        <title>Improved assembly of the deer mouse Peromyscus maniculatus genome.</title>
        <authorList>
            <person name="Lassance J.-M."/>
            <person name="Hoekstra H.E."/>
        </authorList>
    </citation>
    <scope>NUCLEOTIDE SEQUENCE [LARGE SCALE GENOMIC DNA]</scope>
</reference>
<proteinExistence type="predicted"/>
<sequence length="65" mass="7468">MELMELLCILAAGATAHSISPRAVWQFSNMLQCTLPLINPFPEYNYYGCYCGFLKFFNPVEDLDR</sequence>
<evidence type="ECO:0000256" key="1">
    <source>
        <dbReference type="ARBA" id="ARBA00004613"/>
    </source>
</evidence>
<dbReference type="AlphaFoldDB" id="A0A8C8UE05"/>
<evidence type="ECO:0000313" key="6">
    <source>
        <dbReference type="Proteomes" id="UP000694547"/>
    </source>
</evidence>
<name>A0A8C8UE05_PERMB</name>
<comment type="cofactor">
    <cofactor evidence="3">
        <name>Ca(2+)</name>
        <dbReference type="ChEBI" id="CHEBI:29108"/>
    </cofactor>
    <text evidence="3">Binds 1 Ca(2+) ion per subunit.</text>
</comment>
<evidence type="ECO:0000313" key="5">
    <source>
        <dbReference type="Ensembl" id="ENSPEMP00000029940.1"/>
    </source>
</evidence>
<dbReference type="GO" id="GO:0005576">
    <property type="term" value="C:extracellular region"/>
    <property type="evidence" value="ECO:0007669"/>
    <property type="project" value="UniProtKB-SubCell"/>
</dbReference>
<dbReference type="SUPFAM" id="SSF48619">
    <property type="entry name" value="Phospholipase A2, PLA2"/>
    <property type="match status" value="1"/>
</dbReference>
<dbReference type="GO" id="GO:0004623">
    <property type="term" value="F:phospholipase A2 activity"/>
    <property type="evidence" value="ECO:0007669"/>
    <property type="project" value="InterPro"/>
</dbReference>
<dbReference type="Gene3D" id="1.20.90.10">
    <property type="entry name" value="Phospholipase A2 domain"/>
    <property type="match status" value="1"/>
</dbReference>
<keyword evidence="3" id="KW-0479">Metal-binding</keyword>
<accession>A0A8C8UE05</accession>
<feature type="binding site" evidence="3">
    <location>
        <position position="52"/>
    </location>
    <ligand>
        <name>Ca(2+)</name>
        <dbReference type="ChEBI" id="CHEBI:29108"/>
    </ligand>
</feature>
<dbReference type="GeneTree" id="ENSGT00960000190339"/>
<dbReference type="PRINTS" id="PR00389">
    <property type="entry name" value="PHPHLIPASEA2"/>
</dbReference>
<dbReference type="InterPro" id="IPR036444">
    <property type="entry name" value="PLipase_A2_dom_sf"/>
</dbReference>
<dbReference type="GO" id="GO:0016042">
    <property type="term" value="P:lipid catabolic process"/>
    <property type="evidence" value="ECO:0007669"/>
    <property type="project" value="InterPro"/>
</dbReference>
<dbReference type="InterPro" id="IPR001211">
    <property type="entry name" value="PLA2"/>
</dbReference>
<reference evidence="5" key="2">
    <citation type="submission" date="2025-08" db="UniProtKB">
        <authorList>
            <consortium name="Ensembl"/>
        </authorList>
    </citation>
    <scope>IDENTIFICATION</scope>
</reference>
<keyword evidence="2" id="KW-0964">Secreted</keyword>
<reference evidence="5" key="3">
    <citation type="submission" date="2025-09" db="UniProtKB">
        <authorList>
            <consortium name="Ensembl"/>
        </authorList>
    </citation>
    <scope>IDENTIFICATION</scope>
</reference>
<organism evidence="5 6">
    <name type="scientific">Peromyscus maniculatus bairdii</name>
    <name type="common">Prairie deer mouse</name>
    <dbReference type="NCBI Taxonomy" id="230844"/>
    <lineage>
        <taxon>Eukaryota</taxon>
        <taxon>Metazoa</taxon>
        <taxon>Chordata</taxon>
        <taxon>Craniata</taxon>
        <taxon>Vertebrata</taxon>
        <taxon>Euteleostomi</taxon>
        <taxon>Mammalia</taxon>
        <taxon>Eutheria</taxon>
        <taxon>Euarchontoglires</taxon>
        <taxon>Glires</taxon>
        <taxon>Rodentia</taxon>
        <taxon>Myomorpha</taxon>
        <taxon>Muroidea</taxon>
        <taxon>Cricetidae</taxon>
        <taxon>Neotominae</taxon>
        <taxon>Peromyscus</taxon>
    </lineage>
</organism>
<evidence type="ECO:0000256" key="3">
    <source>
        <dbReference type="PIRSR" id="PIRSR601211-2"/>
    </source>
</evidence>
<keyword evidence="3" id="KW-0106">Calcium</keyword>
<dbReference type="Ensembl" id="ENSPEMT00000034915.1">
    <property type="protein sequence ID" value="ENSPEMP00000029940.1"/>
    <property type="gene ID" value="ENSPEMG00000031062.1"/>
</dbReference>
<keyword evidence="6" id="KW-1185">Reference proteome</keyword>
<dbReference type="GO" id="GO:0050482">
    <property type="term" value="P:arachidonate secretion"/>
    <property type="evidence" value="ECO:0007669"/>
    <property type="project" value="InterPro"/>
</dbReference>
<evidence type="ECO:0000256" key="2">
    <source>
        <dbReference type="ARBA" id="ARBA00022525"/>
    </source>
</evidence>
<dbReference type="GO" id="GO:0005509">
    <property type="term" value="F:calcium ion binding"/>
    <property type="evidence" value="ECO:0007669"/>
    <property type="project" value="InterPro"/>
</dbReference>
<evidence type="ECO:0000256" key="4">
    <source>
        <dbReference type="SAM" id="SignalP"/>
    </source>
</evidence>
<evidence type="ECO:0008006" key="7">
    <source>
        <dbReference type="Google" id="ProtNLM"/>
    </source>
</evidence>
<protein>
    <recommendedName>
        <fullName evidence="7">Phospholipase A2</fullName>
    </recommendedName>
</protein>
<feature type="binding site" evidence="3">
    <location>
        <position position="50"/>
    </location>
    <ligand>
        <name>Ca(2+)</name>
        <dbReference type="ChEBI" id="CHEBI:29108"/>
    </ligand>
</feature>
<keyword evidence="4" id="KW-0732">Signal</keyword>